<keyword evidence="1" id="KW-0812">Transmembrane</keyword>
<keyword evidence="1" id="KW-0472">Membrane</keyword>
<dbReference type="NCBIfam" id="TIGR02532">
    <property type="entry name" value="IV_pilin_GFxxxE"/>
    <property type="match status" value="1"/>
</dbReference>
<sequence>MVRIAMPNNKGFTLIESVIAILLLTLMMLWTIQAMISAYGYASRNQLRDEAVRLSEELLTTERNTAYAALTPGITPTYTISRQIRNFDHAYSIDRTVTSEVPGLAYSVAINVGWTDKGKTYNYSATTIIGDK</sequence>
<keyword evidence="1" id="KW-1133">Transmembrane helix</keyword>
<dbReference type="InterPro" id="IPR012902">
    <property type="entry name" value="N_methyl_site"/>
</dbReference>
<organism evidence="2 3">
    <name type="scientific">Desulfopila aestuarii DSM 18488</name>
    <dbReference type="NCBI Taxonomy" id="1121416"/>
    <lineage>
        <taxon>Bacteria</taxon>
        <taxon>Pseudomonadati</taxon>
        <taxon>Thermodesulfobacteriota</taxon>
        <taxon>Desulfobulbia</taxon>
        <taxon>Desulfobulbales</taxon>
        <taxon>Desulfocapsaceae</taxon>
        <taxon>Desulfopila</taxon>
    </lineage>
</organism>
<keyword evidence="3" id="KW-1185">Reference proteome</keyword>
<reference evidence="2 3" key="1">
    <citation type="submission" date="2016-12" db="EMBL/GenBank/DDBJ databases">
        <authorList>
            <person name="Song W.-J."/>
            <person name="Kurnit D.M."/>
        </authorList>
    </citation>
    <scope>NUCLEOTIDE SEQUENCE [LARGE SCALE GENOMIC DNA]</scope>
    <source>
        <strain evidence="2 3">DSM 18488</strain>
    </source>
</reference>
<gene>
    <name evidence="2" type="ORF">SAMN02745220_01185</name>
</gene>
<evidence type="ECO:0000256" key="1">
    <source>
        <dbReference type="SAM" id="Phobius"/>
    </source>
</evidence>
<dbReference type="Pfam" id="PF07963">
    <property type="entry name" value="N_methyl"/>
    <property type="match status" value="1"/>
</dbReference>
<accession>A0A1M7Y241</accession>
<evidence type="ECO:0000313" key="3">
    <source>
        <dbReference type="Proteomes" id="UP000184603"/>
    </source>
</evidence>
<proteinExistence type="predicted"/>
<feature type="transmembrane region" description="Helical" evidence="1">
    <location>
        <begin position="12"/>
        <end position="36"/>
    </location>
</feature>
<name>A0A1M7Y241_9BACT</name>
<dbReference type="AlphaFoldDB" id="A0A1M7Y241"/>
<dbReference type="PROSITE" id="PS00409">
    <property type="entry name" value="PROKAR_NTER_METHYL"/>
    <property type="match status" value="1"/>
</dbReference>
<protein>
    <submittedName>
        <fullName evidence="2">Type IV pilus assembly protein PilV</fullName>
    </submittedName>
</protein>
<dbReference type="STRING" id="1121416.SAMN02745220_01185"/>
<dbReference type="Proteomes" id="UP000184603">
    <property type="component" value="Unassembled WGS sequence"/>
</dbReference>
<dbReference type="EMBL" id="FRFE01000004">
    <property type="protein sequence ID" value="SHO45720.1"/>
    <property type="molecule type" value="Genomic_DNA"/>
</dbReference>
<evidence type="ECO:0000313" key="2">
    <source>
        <dbReference type="EMBL" id="SHO45720.1"/>
    </source>
</evidence>